<reference evidence="4" key="1">
    <citation type="journal article" date="2014" name="Front. Microbiol.">
        <title>High frequency of phylogenetically diverse reductive dehalogenase-homologous genes in deep subseafloor sedimentary metagenomes.</title>
        <authorList>
            <person name="Kawai M."/>
            <person name="Futagami T."/>
            <person name="Toyoda A."/>
            <person name="Takaki Y."/>
            <person name="Nishi S."/>
            <person name="Hori S."/>
            <person name="Arai W."/>
            <person name="Tsubouchi T."/>
            <person name="Morono Y."/>
            <person name="Uchiyama I."/>
            <person name="Ito T."/>
            <person name="Fujiyama A."/>
            <person name="Inagaki F."/>
            <person name="Takami H."/>
        </authorList>
    </citation>
    <scope>NUCLEOTIDE SEQUENCE</scope>
    <source>
        <strain evidence="4">Expedition CK06-06</strain>
    </source>
</reference>
<protein>
    <recommendedName>
        <fullName evidence="3">Putative nitroreductase TM1586 domain-containing protein</fullName>
    </recommendedName>
</protein>
<dbReference type="InterPro" id="IPR000415">
    <property type="entry name" value="Nitroreductase-like"/>
</dbReference>
<evidence type="ECO:0000313" key="4">
    <source>
        <dbReference type="EMBL" id="GAH25912.1"/>
    </source>
</evidence>
<dbReference type="PANTHER" id="PTHR43673">
    <property type="entry name" value="NAD(P)H NITROREDUCTASE YDGI-RELATED"/>
    <property type="match status" value="1"/>
</dbReference>
<sequence length="177" mass="19904">MKQFTSLMDLIEKRKSIRSYKHQDVEEEKLNYILQAFRKAPSAKNLQPWKLIIVKDKKKISDLSIACNNQTFLSEAPILIVACAKEDEAYGVMGGYMNSYPIDIALALEHLILAATEKGLGTCWIGAFKEKLVKDLLDVPANVRVVAITPVGYPAVEGRTRGRKPISKIVCYDKYID</sequence>
<comment type="similarity">
    <text evidence="1">Belongs to the nitroreductase family.</text>
</comment>
<evidence type="ECO:0000256" key="2">
    <source>
        <dbReference type="ARBA" id="ARBA00023002"/>
    </source>
</evidence>
<dbReference type="CDD" id="cd02139">
    <property type="entry name" value="nitroreductase"/>
    <property type="match status" value="1"/>
</dbReference>
<dbReference type="AlphaFoldDB" id="X1E054"/>
<accession>X1E054</accession>
<dbReference type="SUPFAM" id="SSF55469">
    <property type="entry name" value="FMN-dependent nitroreductase-like"/>
    <property type="match status" value="1"/>
</dbReference>
<evidence type="ECO:0000259" key="3">
    <source>
        <dbReference type="Pfam" id="PF14512"/>
    </source>
</evidence>
<dbReference type="InterPro" id="IPR029478">
    <property type="entry name" value="TM1586_NiRdase"/>
</dbReference>
<organism evidence="4">
    <name type="scientific">marine sediment metagenome</name>
    <dbReference type="NCBI Taxonomy" id="412755"/>
    <lineage>
        <taxon>unclassified sequences</taxon>
        <taxon>metagenomes</taxon>
        <taxon>ecological metagenomes</taxon>
    </lineage>
</organism>
<keyword evidence="2" id="KW-0560">Oxidoreductase</keyword>
<comment type="caution">
    <text evidence="4">The sequence shown here is derived from an EMBL/GenBank/DDBJ whole genome shotgun (WGS) entry which is preliminary data.</text>
</comment>
<proteinExistence type="inferred from homology"/>
<feature type="domain" description="Putative nitroreductase TM1586" evidence="3">
    <location>
        <begin position="7"/>
        <end position="174"/>
    </location>
</feature>
<dbReference type="EMBL" id="BARU01000035">
    <property type="protein sequence ID" value="GAH25912.1"/>
    <property type="molecule type" value="Genomic_DNA"/>
</dbReference>
<dbReference type="PANTHER" id="PTHR43673:SF10">
    <property type="entry name" value="NADH DEHYDROGENASE_NAD(P)H NITROREDUCTASE XCC3605-RELATED"/>
    <property type="match status" value="1"/>
</dbReference>
<dbReference type="Pfam" id="PF14512">
    <property type="entry name" value="TM1586_NiRdase"/>
    <property type="match status" value="1"/>
</dbReference>
<gene>
    <name evidence="4" type="ORF">S03H2_00269</name>
</gene>
<evidence type="ECO:0000256" key="1">
    <source>
        <dbReference type="ARBA" id="ARBA00007118"/>
    </source>
</evidence>
<dbReference type="Gene3D" id="3.40.109.10">
    <property type="entry name" value="NADH Oxidase"/>
    <property type="match status" value="1"/>
</dbReference>
<name>X1E054_9ZZZZ</name>
<dbReference type="GO" id="GO:0016491">
    <property type="term" value="F:oxidoreductase activity"/>
    <property type="evidence" value="ECO:0007669"/>
    <property type="project" value="UniProtKB-KW"/>
</dbReference>